<feature type="domain" description="TonB C-terminal" evidence="6">
    <location>
        <begin position="29"/>
        <end position="123"/>
    </location>
</feature>
<keyword evidence="2" id="KW-0812">Transmembrane</keyword>
<dbReference type="Gene3D" id="3.30.2420.10">
    <property type="entry name" value="TonB"/>
    <property type="match status" value="1"/>
</dbReference>
<dbReference type="Proteomes" id="UP001320513">
    <property type="component" value="Unassembled WGS sequence"/>
</dbReference>
<dbReference type="EMBL" id="LOHG01000001">
    <property type="protein sequence ID" value="MCI8207940.1"/>
    <property type="molecule type" value="Genomic_DNA"/>
</dbReference>
<dbReference type="RefSeq" id="WP_243243939.1">
    <property type="nucleotide sequence ID" value="NZ_LOHG01000001.1"/>
</dbReference>
<evidence type="ECO:0000256" key="4">
    <source>
        <dbReference type="ARBA" id="ARBA00023136"/>
    </source>
</evidence>
<name>A0ABS9ZBQ0_9PSED</name>
<evidence type="ECO:0000313" key="8">
    <source>
        <dbReference type="Proteomes" id="UP001320513"/>
    </source>
</evidence>
<evidence type="ECO:0000256" key="2">
    <source>
        <dbReference type="ARBA" id="ARBA00022692"/>
    </source>
</evidence>
<evidence type="ECO:0000313" key="7">
    <source>
        <dbReference type="EMBL" id="MCI8207940.1"/>
    </source>
</evidence>
<keyword evidence="5" id="KW-0732">Signal</keyword>
<gene>
    <name evidence="7" type="ORF">AUC61_00195</name>
</gene>
<evidence type="ECO:0000256" key="1">
    <source>
        <dbReference type="ARBA" id="ARBA00004167"/>
    </source>
</evidence>
<sequence>MRLFLFILIGWFSTAASAGDTLLIPVSQAATSYPKPIYLPSPKYPATMFKDKEGGSVTVRIFIHANGSVTFKEVVKASDSRLADAVKKVIPEWRFAAWTPPADKPDGESSLVSYNFDAKAYDTNLVANIDLKKRRCSQLNNELIWTRHSHSVKEAKTFRDTRDYLLNGAVIREFVTEEERQALIDDFDLAIPAIIEGCRKRPRAFYADFLPAQMRAML</sequence>
<accession>A0ABS9ZBQ0</accession>
<keyword evidence="8" id="KW-1185">Reference proteome</keyword>
<dbReference type="PROSITE" id="PS52015">
    <property type="entry name" value="TONB_CTD"/>
    <property type="match status" value="1"/>
</dbReference>
<dbReference type="NCBIfam" id="TIGR01352">
    <property type="entry name" value="tonB_Cterm"/>
    <property type="match status" value="1"/>
</dbReference>
<comment type="caution">
    <text evidence="7">The sequence shown here is derived from an EMBL/GenBank/DDBJ whole genome shotgun (WGS) entry which is preliminary data.</text>
</comment>
<dbReference type="InterPro" id="IPR006260">
    <property type="entry name" value="TonB/TolA_C"/>
</dbReference>
<proteinExistence type="predicted"/>
<evidence type="ECO:0000256" key="3">
    <source>
        <dbReference type="ARBA" id="ARBA00022989"/>
    </source>
</evidence>
<reference evidence="7 8" key="1">
    <citation type="submission" date="2015-12" db="EMBL/GenBank/DDBJ databases">
        <title>Phylogenomics in the description of a new species in the Pseudomonas syringae group.</title>
        <authorList>
            <person name="Busquets A."/>
            <person name="Gomila M."/>
            <person name="Beiki F."/>
            <person name="Rahimian H."/>
            <person name="Mulet M."/>
            <person name="Sanchez D."/>
            <person name="Garcia-Valdes E."/>
            <person name="Lalucat J."/>
        </authorList>
    </citation>
    <scope>NUCLEOTIDE SEQUENCE [LARGE SCALE GENOMIC DNA]</scope>
    <source>
        <strain evidence="7 8">S25</strain>
    </source>
</reference>
<protein>
    <recommendedName>
        <fullName evidence="6">TonB C-terminal domain-containing protein</fullName>
    </recommendedName>
</protein>
<dbReference type="SUPFAM" id="SSF74653">
    <property type="entry name" value="TolA/TonB C-terminal domain"/>
    <property type="match status" value="1"/>
</dbReference>
<comment type="subcellular location">
    <subcellularLocation>
        <location evidence="1">Membrane</location>
        <topology evidence="1">Single-pass membrane protein</topology>
    </subcellularLocation>
</comment>
<feature type="chain" id="PRO_5046545832" description="TonB C-terminal domain-containing protein" evidence="5">
    <location>
        <begin position="19"/>
        <end position="218"/>
    </location>
</feature>
<feature type="signal peptide" evidence="5">
    <location>
        <begin position="1"/>
        <end position="18"/>
    </location>
</feature>
<keyword evidence="3" id="KW-1133">Transmembrane helix</keyword>
<evidence type="ECO:0000259" key="6">
    <source>
        <dbReference type="PROSITE" id="PS52015"/>
    </source>
</evidence>
<dbReference type="Pfam" id="PF03544">
    <property type="entry name" value="TonB_C"/>
    <property type="match status" value="1"/>
</dbReference>
<keyword evidence="4" id="KW-0472">Membrane</keyword>
<evidence type="ECO:0000256" key="5">
    <source>
        <dbReference type="SAM" id="SignalP"/>
    </source>
</evidence>
<dbReference type="InterPro" id="IPR037682">
    <property type="entry name" value="TonB_C"/>
</dbReference>
<organism evidence="7 8">
    <name type="scientific">Pseudomonas maioricensis</name>
    <dbReference type="NCBI Taxonomy" id="1766623"/>
    <lineage>
        <taxon>Bacteria</taxon>
        <taxon>Pseudomonadati</taxon>
        <taxon>Pseudomonadota</taxon>
        <taxon>Gammaproteobacteria</taxon>
        <taxon>Pseudomonadales</taxon>
        <taxon>Pseudomonadaceae</taxon>
        <taxon>Pseudomonas</taxon>
    </lineage>
</organism>